<dbReference type="Proteomes" id="UP001315967">
    <property type="component" value="Chromosome"/>
</dbReference>
<keyword evidence="2" id="KW-1185">Reference proteome</keyword>
<proteinExistence type="predicted"/>
<gene>
    <name evidence="1" type="ORF">NRE15_05695</name>
</gene>
<evidence type="ECO:0000313" key="1">
    <source>
        <dbReference type="EMBL" id="UUX35134.1"/>
    </source>
</evidence>
<organism evidence="1 2">
    <name type="scientific">Fundicoccus culcitae</name>
    <dbReference type="NCBI Taxonomy" id="2969821"/>
    <lineage>
        <taxon>Bacteria</taxon>
        <taxon>Bacillati</taxon>
        <taxon>Bacillota</taxon>
        <taxon>Bacilli</taxon>
        <taxon>Lactobacillales</taxon>
        <taxon>Aerococcaceae</taxon>
        <taxon>Fundicoccus</taxon>
    </lineage>
</organism>
<accession>A0ABY5P8Y7</accession>
<dbReference type="RefSeq" id="WP_313794627.1">
    <property type="nucleotide sequence ID" value="NZ_CP102453.1"/>
</dbReference>
<reference evidence="1 2" key="1">
    <citation type="submission" date="2022-08" db="EMBL/GenBank/DDBJ databases">
        <title>Aerococcaceae sp. nov isolated from spoiled eye mask.</title>
        <authorList>
            <person name="Zhou G."/>
            <person name="Xie X.-B."/>
            <person name="Shi Q.-S."/>
            <person name="Wang Y.-S."/>
            <person name="Wen X."/>
            <person name="Peng H."/>
            <person name="Yang X.-J."/>
            <person name="Tao H.-B."/>
            <person name="Huang X.-M."/>
        </authorList>
    </citation>
    <scope>NUCLEOTIDE SEQUENCE [LARGE SCALE GENOMIC DNA]</scope>
    <source>
        <strain evidence="2">DM20194951</strain>
    </source>
</reference>
<sequence>MKNKVEEVFKKYNIDAPIKEIDLNLPIAYKMKFIINTIEITDDIFLMIKEKRRGSLEQFVKQAEFISRPYNGNYILVFNRLSDDEKQLLIKARIPFIDYKGSLFVPSLGLILNKNLEVLVEKTFTPSEQLVFIYLITESKELIVASTVEKRTRVSIATVYRVLNKFVQLGWLKSQHGTYSAEKDLNEILIEGQQYLLNPVKKTLFLEKEVFDSVVKNEVHWGYAGTSALSQLTDLSEEHSIVAMSEAEFRLVNKKNYLTIYEENVLVNQSFVEIQLWKYTPIINDNLVDRLSLYLTLKDVDDPRVEEALGFAMKGVGQNSGVREG</sequence>
<dbReference type="EMBL" id="CP102453">
    <property type="protein sequence ID" value="UUX35134.1"/>
    <property type="molecule type" value="Genomic_DNA"/>
</dbReference>
<evidence type="ECO:0000313" key="2">
    <source>
        <dbReference type="Proteomes" id="UP001315967"/>
    </source>
</evidence>
<name>A0ABY5P8Y7_9LACT</name>
<protein>
    <submittedName>
        <fullName evidence="1">Uncharacterized protein</fullName>
    </submittedName>
</protein>